<feature type="region of interest" description="Disordered" evidence="5">
    <location>
        <begin position="505"/>
        <end position="528"/>
    </location>
</feature>
<evidence type="ECO:0000256" key="3">
    <source>
        <dbReference type="ARBA" id="ARBA00022741"/>
    </source>
</evidence>
<dbReference type="InterPro" id="IPR003439">
    <property type="entry name" value="ABC_transporter-like_ATP-bd"/>
</dbReference>
<protein>
    <submittedName>
        <fullName evidence="7">ABC transporter ATP-binding protein</fullName>
    </submittedName>
</protein>
<dbReference type="Pfam" id="PF00005">
    <property type="entry name" value="ABC_tran"/>
    <property type="match status" value="2"/>
</dbReference>
<comment type="caution">
    <text evidence="7">The sequence shown here is derived from an EMBL/GenBank/DDBJ whole genome shotgun (WGS) entry which is preliminary data.</text>
</comment>
<proteinExistence type="predicted"/>
<dbReference type="CDD" id="cd03216">
    <property type="entry name" value="ABC_Carb_Monos_I"/>
    <property type="match status" value="1"/>
</dbReference>
<keyword evidence="1" id="KW-0813">Transport</keyword>
<keyword evidence="2" id="KW-0677">Repeat</keyword>
<organism evidence="7 8">
    <name type="scientific">Leifsonia kafniensis</name>
    <dbReference type="NCBI Taxonomy" id="475957"/>
    <lineage>
        <taxon>Bacteria</taxon>
        <taxon>Bacillati</taxon>
        <taxon>Actinomycetota</taxon>
        <taxon>Actinomycetes</taxon>
        <taxon>Micrococcales</taxon>
        <taxon>Microbacteriaceae</taxon>
        <taxon>Leifsonia</taxon>
    </lineage>
</organism>
<dbReference type="GO" id="GO:0005524">
    <property type="term" value="F:ATP binding"/>
    <property type="evidence" value="ECO:0007669"/>
    <property type="project" value="UniProtKB-KW"/>
</dbReference>
<sequence>MTTSLSLRGVSKFFGDLPALSAVDLSIRPGRVHALVGENGAGKSTLVKILAGLEQPSLGELQQDGVRVSFATRAAAIAQGIGLVPQQLSLIGEMTLVENLIVTQPFQLARRRHAEALLRRSAESAGLAITTDVPVHELGLAERQLGELAIALAQGARILLLDEPTSALGPFESAGLFEHVRALADSGVGVVLITHRIDEVRQIADDVTVLSHGAVALAQPVAEVTDDELVFAMVGSREPTAPRTSFQSGRDRLVISGLTANGAGAQVRNLNVSVRAGEIVGVLGVAGNGQNVLADAAAGLLRPHSGSVTVDGVTVSGRPDAAANAGLAYVPEVRASWLLPDSEVTSSAILRRLRDSRFSSAGVLRWPAITEFTRAVMARHDVRPLNPRVTAGSLSGGNQQKLLVGRELDGGAAVAVLHGPTQGLDLGAAAAIRDEIRGAAQAGTAVLLVSADIDEVHELADRILVMNHGEIVDELLASEFDLQRIGRAMAGVSVSAPSSAASSASASASSLSSASVSASTTSETGSAA</sequence>
<dbReference type="Proteomes" id="UP001501803">
    <property type="component" value="Unassembled WGS sequence"/>
</dbReference>
<keyword evidence="3" id="KW-0547">Nucleotide-binding</keyword>
<dbReference type="InterPro" id="IPR003593">
    <property type="entry name" value="AAA+_ATPase"/>
</dbReference>
<dbReference type="CDD" id="cd03215">
    <property type="entry name" value="ABC_Carb_Monos_II"/>
    <property type="match status" value="1"/>
</dbReference>
<dbReference type="PANTHER" id="PTHR43790:SF9">
    <property type="entry name" value="GALACTOFURANOSE TRANSPORTER ATP-BINDING PROTEIN YTFR"/>
    <property type="match status" value="1"/>
</dbReference>
<evidence type="ECO:0000256" key="1">
    <source>
        <dbReference type="ARBA" id="ARBA00022448"/>
    </source>
</evidence>
<dbReference type="RefSeq" id="WP_345068528.1">
    <property type="nucleotide sequence ID" value="NZ_BAABCN010000010.1"/>
</dbReference>
<dbReference type="Gene3D" id="3.40.50.300">
    <property type="entry name" value="P-loop containing nucleotide triphosphate hydrolases"/>
    <property type="match status" value="2"/>
</dbReference>
<dbReference type="PROSITE" id="PS00211">
    <property type="entry name" value="ABC_TRANSPORTER_1"/>
    <property type="match status" value="1"/>
</dbReference>
<gene>
    <name evidence="7" type="ORF">GCM10022381_32070</name>
</gene>
<keyword evidence="8" id="KW-1185">Reference proteome</keyword>
<reference evidence="8" key="1">
    <citation type="journal article" date="2019" name="Int. J. Syst. Evol. Microbiol.">
        <title>The Global Catalogue of Microorganisms (GCM) 10K type strain sequencing project: providing services to taxonomists for standard genome sequencing and annotation.</title>
        <authorList>
            <consortium name="The Broad Institute Genomics Platform"/>
            <consortium name="The Broad Institute Genome Sequencing Center for Infectious Disease"/>
            <person name="Wu L."/>
            <person name="Ma J."/>
        </authorList>
    </citation>
    <scope>NUCLEOTIDE SEQUENCE [LARGE SCALE GENOMIC DNA]</scope>
    <source>
        <strain evidence="8">JCM 17021</strain>
    </source>
</reference>
<accession>A0ABP7KUG7</accession>
<dbReference type="InterPro" id="IPR027417">
    <property type="entry name" value="P-loop_NTPase"/>
</dbReference>
<name>A0ABP7KUG7_9MICO</name>
<keyword evidence="4 7" id="KW-0067">ATP-binding</keyword>
<dbReference type="InterPro" id="IPR050107">
    <property type="entry name" value="ABC_carbohydrate_import_ATPase"/>
</dbReference>
<feature type="domain" description="ABC transporter" evidence="6">
    <location>
        <begin position="5"/>
        <end position="237"/>
    </location>
</feature>
<dbReference type="SUPFAM" id="SSF52540">
    <property type="entry name" value="P-loop containing nucleoside triphosphate hydrolases"/>
    <property type="match status" value="2"/>
</dbReference>
<dbReference type="PANTHER" id="PTHR43790">
    <property type="entry name" value="CARBOHYDRATE TRANSPORT ATP-BINDING PROTEIN MG119-RELATED"/>
    <property type="match status" value="1"/>
</dbReference>
<evidence type="ECO:0000313" key="7">
    <source>
        <dbReference type="EMBL" id="GAA3887610.1"/>
    </source>
</evidence>
<dbReference type="PROSITE" id="PS50893">
    <property type="entry name" value="ABC_TRANSPORTER_2"/>
    <property type="match status" value="2"/>
</dbReference>
<evidence type="ECO:0000256" key="5">
    <source>
        <dbReference type="SAM" id="MobiDB-lite"/>
    </source>
</evidence>
<dbReference type="EMBL" id="BAABCN010000010">
    <property type="protein sequence ID" value="GAA3887610.1"/>
    <property type="molecule type" value="Genomic_DNA"/>
</dbReference>
<evidence type="ECO:0000313" key="8">
    <source>
        <dbReference type="Proteomes" id="UP001501803"/>
    </source>
</evidence>
<evidence type="ECO:0000259" key="6">
    <source>
        <dbReference type="PROSITE" id="PS50893"/>
    </source>
</evidence>
<dbReference type="SMART" id="SM00382">
    <property type="entry name" value="AAA"/>
    <property type="match status" value="2"/>
</dbReference>
<evidence type="ECO:0000256" key="4">
    <source>
        <dbReference type="ARBA" id="ARBA00022840"/>
    </source>
</evidence>
<dbReference type="InterPro" id="IPR017871">
    <property type="entry name" value="ABC_transporter-like_CS"/>
</dbReference>
<feature type="domain" description="ABC transporter" evidence="6">
    <location>
        <begin position="249"/>
        <end position="493"/>
    </location>
</feature>
<evidence type="ECO:0000256" key="2">
    <source>
        <dbReference type="ARBA" id="ARBA00022737"/>
    </source>
</evidence>